<dbReference type="Gene3D" id="1.20.930.10">
    <property type="entry name" value="Conserved domain common to transcription factors TFIIS, elongin A, CRSP70"/>
    <property type="match status" value="1"/>
</dbReference>
<keyword evidence="3" id="KW-1185">Reference proteome</keyword>
<sequence>MQLIEVQNIYQFLCDEAVHSRFPYVNFLRRLSFNQLLLNFSVEQVEAALNGEDIAPKLFLGVLNTNTLSHITSDTLTARRANGDKSVQTPINNFVNESTSTEDIPADVHKTIAKAHSEKRPQNRVVMSLPSSAVDEQSFFESVIEEEDYLFHEHRLVQLTQDIKDIKGCLDLNSADVDRCFEILTEYRELQMNKLVLSRNPDRINTTPVLQNYRAYVGIEKMLFKCFRTLTLIMANSAFRIARDKRSMHSVSIRE</sequence>
<dbReference type="InterPro" id="IPR021567">
    <property type="entry name" value="LEDGF_IBD"/>
</dbReference>
<evidence type="ECO:0000313" key="2">
    <source>
        <dbReference type="EnsemblMetazoa" id="GPAI035723-PA"/>
    </source>
</evidence>
<evidence type="ECO:0000259" key="1">
    <source>
        <dbReference type="Pfam" id="PF11467"/>
    </source>
</evidence>
<dbReference type="Pfam" id="PF11467">
    <property type="entry name" value="LEDGF"/>
    <property type="match status" value="1"/>
</dbReference>
<dbReference type="AlphaFoldDB" id="A0A1B0A6B5"/>
<dbReference type="STRING" id="7398.A0A1B0A6B5"/>
<reference evidence="2" key="2">
    <citation type="submission" date="2020-05" db="UniProtKB">
        <authorList>
            <consortium name="EnsemblMetazoa"/>
        </authorList>
    </citation>
    <scope>IDENTIFICATION</scope>
    <source>
        <strain evidence="2">IAEA</strain>
    </source>
</reference>
<evidence type="ECO:0000313" key="3">
    <source>
        <dbReference type="Proteomes" id="UP000092445"/>
    </source>
</evidence>
<name>A0A1B0A6B5_GLOPL</name>
<protein>
    <submittedName>
        <fullName evidence="2">LEDGF domain-containing protein</fullName>
    </submittedName>
</protein>
<dbReference type="InterPro" id="IPR035441">
    <property type="entry name" value="TFIIS/LEDGF_dom_sf"/>
</dbReference>
<organism evidence="2 3">
    <name type="scientific">Glossina pallidipes</name>
    <name type="common">Tsetse fly</name>
    <dbReference type="NCBI Taxonomy" id="7398"/>
    <lineage>
        <taxon>Eukaryota</taxon>
        <taxon>Metazoa</taxon>
        <taxon>Ecdysozoa</taxon>
        <taxon>Arthropoda</taxon>
        <taxon>Hexapoda</taxon>
        <taxon>Insecta</taxon>
        <taxon>Pterygota</taxon>
        <taxon>Neoptera</taxon>
        <taxon>Endopterygota</taxon>
        <taxon>Diptera</taxon>
        <taxon>Brachycera</taxon>
        <taxon>Muscomorpha</taxon>
        <taxon>Hippoboscoidea</taxon>
        <taxon>Glossinidae</taxon>
        <taxon>Glossina</taxon>
    </lineage>
</organism>
<dbReference type="EnsemblMetazoa" id="GPAI035723-RA">
    <property type="protein sequence ID" value="GPAI035723-PA"/>
    <property type="gene ID" value="GPAI035723"/>
</dbReference>
<dbReference type="Proteomes" id="UP000092445">
    <property type="component" value="Unassembled WGS sequence"/>
</dbReference>
<proteinExistence type="predicted"/>
<feature type="domain" description="Lens epithelium-derived growth factor integrase-binding" evidence="1">
    <location>
        <begin position="153"/>
        <end position="217"/>
    </location>
</feature>
<dbReference type="SUPFAM" id="SSF140576">
    <property type="entry name" value="HIV integrase-binding domain"/>
    <property type="match status" value="1"/>
</dbReference>
<accession>A0A1B0A6B5</accession>
<dbReference type="VEuPathDB" id="VectorBase:GPAI035723"/>
<reference evidence="3" key="1">
    <citation type="submission" date="2014-03" db="EMBL/GenBank/DDBJ databases">
        <authorList>
            <person name="Aksoy S."/>
            <person name="Warren W."/>
            <person name="Wilson R.K."/>
        </authorList>
    </citation>
    <scope>NUCLEOTIDE SEQUENCE [LARGE SCALE GENOMIC DNA]</scope>
    <source>
        <strain evidence="3">IAEA</strain>
    </source>
</reference>
<dbReference type="InterPro" id="IPR036218">
    <property type="entry name" value="HIVI-bd_sf"/>
</dbReference>